<evidence type="ECO:0000256" key="7">
    <source>
        <dbReference type="ARBA" id="ARBA00023316"/>
    </source>
</evidence>
<dbReference type="GO" id="GO:0005886">
    <property type="term" value="C:plasma membrane"/>
    <property type="evidence" value="ECO:0007669"/>
    <property type="project" value="UniProtKB-SubCell"/>
</dbReference>
<keyword evidence="7" id="KW-0961">Cell wall biogenesis/degradation</keyword>
<comment type="function">
    <text evidence="9">Glucanases play a role in cell expansion during growth, in cell-cell fusion during mating, and in spore release during sporulation. This enzyme may be involved in beta-glucan degradation. Active on laminarin and lichenan.</text>
</comment>
<evidence type="ECO:0000256" key="1">
    <source>
        <dbReference type="ARBA" id="ARBA00004236"/>
    </source>
</evidence>
<dbReference type="InParanoid" id="E8R6U4"/>
<keyword evidence="4" id="KW-0472">Membrane</keyword>
<keyword evidence="2" id="KW-1003">Cell membrane</keyword>
<keyword evidence="5" id="KW-0325">Glycoprotein</keyword>
<proteinExistence type="predicted"/>
<dbReference type="Proteomes" id="UP000008631">
    <property type="component" value="Chromosome"/>
</dbReference>
<keyword evidence="3" id="KW-0378">Hydrolase</keyword>
<evidence type="ECO:0000256" key="2">
    <source>
        <dbReference type="ARBA" id="ARBA00022475"/>
    </source>
</evidence>
<protein>
    <recommendedName>
        <fullName evidence="11">Endo-1,3-beta-glucanase btgC</fullName>
    </recommendedName>
    <alternativeName>
        <fullName evidence="10">Laminarinase btgC</fullName>
    </alternativeName>
</protein>
<comment type="subcellular location">
    <subcellularLocation>
        <location evidence="1">Cell membrane</location>
    </subcellularLocation>
</comment>
<name>E8R6U4_ISOPI</name>
<evidence type="ECO:0000256" key="3">
    <source>
        <dbReference type="ARBA" id="ARBA00022801"/>
    </source>
</evidence>
<dbReference type="InterPro" id="IPR050732">
    <property type="entry name" value="Beta-glucan_modifiers"/>
</dbReference>
<organism evidence="12 13">
    <name type="scientific">Isosphaera pallida (strain ATCC 43644 / DSM 9630 / IS1B)</name>
    <dbReference type="NCBI Taxonomy" id="575540"/>
    <lineage>
        <taxon>Bacteria</taxon>
        <taxon>Pseudomonadati</taxon>
        <taxon>Planctomycetota</taxon>
        <taxon>Planctomycetia</taxon>
        <taxon>Isosphaerales</taxon>
        <taxon>Isosphaeraceae</taxon>
        <taxon>Isosphaera</taxon>
    </lineage>
</organism>
<dbReference type="InterPro" id="IPR017853">
    <property type="entry name" value="GH"/>
</dbReference>
<keyword evidence="13" id="KW-1185">Reference proteome</keyword>
<dbReference type="eggNOG" id="COG5309">
    <property type="taxonomic scope" value="Bacteria"/>
</dbReference>
<dbReference type="OrthoDB" id="7057330at2"/>
<dbReference type="Gene3D" id="3.20.20.80">
    <property type="entry name" value="Glycosidases"/>
    <property type="match status" value="1"/>
</dbReference>
<reference evidence="12 13" key="2">
    <citation type="journal article" date="2011" name="Stand. Genomic Sci.">
        <title>Complete genome sequence of Isosphaera pallida type strain (IS1B).</title>
        <authorList>
            <consortium name="US DOE Joint Genome Institute (JGI-PGF)"/>
            <person name="Goker M."/>
            <person name="Cleland D."/>
            <person name="Saunders E."/>
            <person name="Lapidus A."/>
            <person name="Nolan M."/>
            <person name="Lucas S."/>
            <person name="Hammon N."/>
            <person name="Deshpande S."/>
            <person name="Cheng J.F."/>
            <person name="Tapia R."/>
            <person name="Han C."/>
            <person name="Goodwin L."/>
            <person name="Pitluck S."/>
            <person name="Liolios K."/>
            <person name="Pagani I."/>
            <person name="Ivanova N."/>
            <person name="Mavromatis K."/>
            <person name="Pati A."/>
            <person name="Chen A."/>
            <person name="Palaniappan K."/>
            <person name="Land M."/>
            <person name="Hauser L."/>
            <person name="Chang Y.J."/>
            <person name="Jeffries C.D."/>
            <person name="Detter J.C."/>
            <person name="Beck B."/>
            <person name="Woyke T."/>
            <person name="Bristow J."/>
            <person name="Eisen J.A."/>
            <person name="Markowitz V."/>
            <person name="Hugenholtz P."/>
            <person name="Kyrpides N.C."/>
            <person name="Klenk H.P."/>
        </authorList>
    </citation>
    <scope>NUCLEOTIDE SEQUENCE [LARGE SCALE GENOMIC DNA]</scope>
    <source>
        <strain evidence="13">ATCC 43644 / DSM 9630 / IS1B</strain>
    </source>
</reference>
<dbReference type="PANTHER" id="PTHR16631">
    <property type="entry name" value="GLUCAN 1,3-BETA-GLUCOSIDASE"/>
    <property type="match status" value="1"/>
</dbReference>
<dbReference type="KEGG" id="ipa:Isop_3439"/>
<keyword evidence="8" id="KW-0624">Polysaccharide degradation</keyword>
<evidence type="ECO:0000256" key="5">
    <source>
        <dbReference type="ARBA" id="ARBA00023180"/>
    </source>
</evidence>
<accession>E8R6U4</accession>
<keyword evidence="6" id="KW-0119">Carbohydrate metabolism</keyword>
<dbReference type="HOGENOM" id="CLU_815796_0_0_0"/>
<reference key="1">
    <citation type="submission" date="2010-11" db="EMBL/GenBank/DDBJ databases">
        <title>The complete sequence of chromosome of Isophaera pallida ATCC 43644.</title>
        <authorList>
            <consortium name="US DOE Joint Genome Institute (JGI-PGF)"/>
            <person name="Lucas S."/>
            <person name="Copeland A."/>
            <person name="Lapidus A."/>
            <person name="Bruce D."/>
            <person name="Goodwin L."/>
            <person name="Pitluck S."/>
            <person name="Kyrpides N."/>
            <person name="Mavromatis K."/>
            <person name="Pagani I."/>
            <person name="Ivanova N."/>
            <person name="Saunders E."/>
            <person name="Brettin T."/>
            <person name="Detter J.C."/>
            <person name="Han C."/>
            <person name="Tapia R."/>
            <person name="Land M."/>
            <person name="Hauser L."/>
            <person name="Markowitz V."/>
            <person name="Cheng J.-F."/>
            <person name="Hugenholtz P."/>
            <person name="Woyke T."/>
            <person name="Wu D."/>
            <person name="Eisen J.A."/>
        </authorList>
    </citation>
    <scope>NUCLEOTIDE SEQUENCE</scope>
    <source>
        <strain>ATCC 43644</strain>
    </source>
</reference>
<sequence length="340" mass="37460">MISATARLGFALIGGWLVVGPEMGSAGVAWGQREPTPPATLSRESPFRLFRELTGPRPPRLISYSPSQLDPRNPANQNALATTSLQNDLKTLKAAGFDGLILYGYNESVGPRIAALAKIEGFTILLPGIWDLRSSNEIDGVAKLVQLHRDDFALGVVVGNEGITFGRYEPIDLEIAAARLRAQLPPGIPLTTSEPLGSYDAEFVRTFGDFLAPNIHPVFDQPELNPVQAASWTRTQAADLAQRAGKPVLVKETGFPHAGKPSYTPETQKQFWEAYLRPGLLARDPGHPDLWRYHGVAFEAFDLPWKAEASQLPIEKSWGLFDNNRRPQPALEVWRISRPR</sequence>
<evidence type="ECO:0000313" key="12">
    <source>
        <dbReference type="EMBL" id="ADV63996.1"/>
    </source>
</evidence>
<evidence type="ECO:0000256" key="9">
    <source>
        <dbReference type="ARBA" id="ARBA00037649"/>
    </source>
</evidence>
<dbReference type="PANTHER" id="PTHR16631:SF17">
    <property type="entry name" value="GLUCAN ENDO-1,3-BETA-GLUCOSIDASE BTGC"/>
    <property type="match status" value="1"/>
</dbReference>
<evidence type="ECO:0000256" key="11">
    <source>
        <dbReference type="ARBA" id="ARBA00043078"/>
    </source>
</evidence>
<evidence type="ECO:0000313" key="13">
    <source>
        <dbReference type="Proteomes" id="UP000008631"/>
    </source>
</evidence>
<dbReference type="GO" id="GO:0071555">
    <property type="term" value="P:cell wall organization"/>
    <property type="evidence" value="ECO:0007669"/>
    <property type="project" value="UniProtKB-KW"/>
</dbReference>
<dbReference type="SUPFAM" id="SSF51445">
    <property type="entry name" value="(Trans)glycosidases"/>
    <property type="match status" value="1"/>
</dbReference>
<dbReference type="AlphaFoldDB" id="E8R6U4"/>
<evidence type="ECO:0000256" key="8">
    <source>
        <dbReference type="ARBA" id="ARBA00023326"/>
    </source>
</evidence>
<gene>
    <name evidence="12" type="ordered locus">Isop_3439</name>
</gene>
<evidence type="ECO:0000256" key="10">
    <source>
        <dbReference type="ARBA" id="ARBA00042373"/>
    </source>
</evidence>
<evidence type="ECO:0000256" key="6">
    <source>
        <dbReference type="ARBA" id="ARBA00023277"/>
    </source>
</evidence>
<dbReference type="STRING" id="575540.Isop_3439"/>
<dbReference type="EMBL" id="CP002353">
    <property type="protein sequence ID" value="ADV63996.1"/>
    <property type="molecule type" value="Genomic_DNA"/>
</dbReference>
<dbReference type="GO" id="GO:0016787">
    <property type="term" value="F:hydrolase activity"/>
    <property type="evidence" value="ECO:0007669"/>
    <property type="project" value="UniProtKB-KW"/>
</dbReference>
<dbReference type="RefSeq" id="WP_013566284.1">
    <property type="nucleotide sequence ID" value="NC_014962.1"/>
</dbReference>
<evidence type="ECO:0000256" key="4">
    <source>
        <dbReference type="ARBA" id="ARBA00023136"/>
    </source>
</evidence>
<dbReference type="GO" id="GO:0000272">
    <property type="term" value="P:polysaccharide catabolic process"/>
    <property type="evidence" value="ECO:0007669"/>
    <property type="project" value="UniProtKB-KW"/>
</dbReference>